<dbReference type="GO" id="GO:0043565">
    <property type="term" value="F:sequence-specific DNA binding"/>
    <property type="evidence" value="ECO:0007669"/>
    <property type="project" value="TreeGrafter"/>
</dbReference>
<dbReference type="EC" id="2.1.1.72" evidence="2 8"/>
<dbReference type="GO" id="GO:0009307">
    <property type="term" value="P:DNA restriction-modification system"/>
    <property type="evidence" value="ECO:0007669"/>
    <property type="project" value="InterPro"/>
</dbReference>
<accession>A0A101HIX9</accession>
<feature type="binding site" evidence="7">
    <location>
        <position position="208"/>
    </location>
    <ligand>
        <name>S-adenosyl-L-methionine</name>
        <dbReference type="ChEBI" id="CHEBI:59789"/>
    </ligand>
</feature>
<comment type="catalytic activity">
    <reaction evidence="6 8">
        <text>a 2'-deoxyadenosine in DNA + S-adenosyl-L-methionine = an N(6)-methyl-2'-deoxyadenosine in DNA + S-adenosyl-L-homocysteine + H(+)</text>
        <dbReference type="Rhea" id="RHEA:15197"/>
        <dbReference type="Rhea" id="RHEA-COMP:12418"/>
        <dbReference type="Rhea" id="RHEA-COMP:12419"/>
        <dbReference type="ChEBI" id="CHEBI:15378"/>
        <dbReference type="ChEBI" id="CHEBI:57856"/>
        <dbReference type="ChEBI" id="CHEBI:59789"/>
        <dbReference type="ChEBI" id="CHEBI:90615"/>
        <dbReference type="ChEBI" id="CHEBI:90616"/>
        <dbReference type="EC" id="2.1.1.72"/>
    </reaction>
</comment>
<evidence type="ECO:0000256" key="5">
    <source>
        <dbReference type="ARBA" id="ARBA00022691"/>
    </source>
</evidence>
<evidence type="ECO:0000256" key="1">
    <source>
        <dbReference type="ARBA" id="ARBA00006594"/>
    </source>
</evidence>
<protein>
    <recommendedName>
        <fullName evidence="2 8">Site-specific DNA-methyltransferase (adenine-specific)</fullName>
        <ecNumber evidence="2 8">2.1.1.72</ecNumber>
    </recommendedName>
</protein>
<dbReference type="InterPro" id="IPR012263">
    <property type="entry name" value="M_m6A_EcoRV"/>
</dbReference>
<comment type="caution">
    <text evidence="9">The sequence shown here is derived from an EMBL/GenBank/DDBJ whole genome shotgun (WGS) entry which is preliminary data.</text>
</comment>
<dbReference type="GO" id="GO:0009007">
    <property type="term" value="F:site-specific DNA-methyltransferase (adenine-specific) activity"/>
    <property type="evidence" value="ECO:0007669"/>
    <property type="project" value="UniProtKB-UniRule"/>
</dbReference>
<keyword evidence="4 8" id="KW-0808">Transferase</keyword>
<dbReference type="Gene3D" id="1.10.1020.10">
    <property type="entry name" value="Adenine-specific Methyltransferase, Domain 2"/>
    <property type="match status" value="1"/>
</dbReference>
<name>A0A101HIX9_9BACT</name>
<gene>
    <name evidence="9" type="ORF">XD93_0286</name>
</gene>
<dbReference type="Gene3D" id="3.40.50.150">
    <property type="entry name" value="Vaccinia Virus protein VP39"/>
    <property type="match status" value="1"/>
</dbReference>
<dbReference type="GO" id="GO:0006298">
    <property type="term" value="P:mismatch repair"/>
    <property type="evidence" value="ECO:0007669"/>
    <property type="project" value="TreeGrafter"/>
</dbReference>
<dbReference type="NCBIfam" id="TIGR00571">
    <property type="entry name" value="dam"/>
    <property type="match status" value="1"/>
</dbReference>
<dbReference type="Proteomes" id="UP000053904">
    <property type="component" value="Unassembled WGS sequence"/>
</dbReference>
<evidence type="ECO:0000256" key="4">
    <source>
        <dbReference type="ARBA" id="ARBA00022679"/>
    </source>
</evidence>
<dbReference type="Pfam" id="PF02086">
    <property type="entry name" value="MethyltransfD12"/>
    <property type="match status" value="1"/>
</dbReference>
<dbReference type="PANTHER" id="PTHR30481:SF3">
    <property type="entry name" value="DNA ADENINE METHYLASE"/>
    <property type="match status" value="1"/>
</dbReference>
<comment type="similarity">
    <text evidence="1 8">Belongs to the N(4)/N(6)-methyltransferase family.</text>
</comment>
<reference evidence="10" key="1">
    <citation type="journal article" date="2015" name="MBio">
        <title>Genome-Resolved Metagenomic Analysis Reveals Roles for Candidate Phyla and Other Microbial Community Members in Biogeochemical Transformations in Oil Reservoirs.</title>
        <authorList>
            <person name="Hu P."/>
            <person name="Tom L."/>
            <person name="Singh A."/>
            <person name="Thomas B.C."/>
            <person name="Baker B.J."/>
            <person name="Piceno Y.M."/>
            <person name="Andersen G.L."/>
            <person name="Banfield J.F."/>
        </authorList>
    </citation>
    <scope>NUCLEOTIDE SEQUENCE [LARGE SCALE GENOMIC DNA]</scope>
</reference>
<evidence type="ECO:0000256" key="8">
    <source>
        <dbReference type="RuleBase" id="RU361257"/>
    </source>
</evidence>
<keyword evidence="3 8" id="KW-0489">Methyltransferase</keyword>
<dbReference type="GO" id="GO:1904047">
    <property type="term" value="F:S-adenosyl-L-methionine binding"/>
    <property type="evidence" value="ECO:0007669"/>
    <property type="project" value="TreeGrafter"/>
</dbReference>
<dbReference type="InterPro" id="IPR023095">
    <property type="entry name" value="Ade_MeTrfase_dom_2"/>
</dbReference>
<dbReference type="PROSITE" id="PS00092">
    <property type="entry name" value="N6_MTASE"/>
    <property type="match status" value="1"/>
</dbReference>
<dbReference type="SUPFAM" id="SSF53335">
    <property type="entry name" value="S-adenosyl-L-methionine-dependent methyltransferases"/>
    <property type="match status" value="1"/>
</dbReference>
<evidence type="ECO:0000256" key="3">
    <source>
        <dbReference type="ARBA" id="ARBA00022603"/>
    </source>
</evidence>
<dbReference type="PIRSF" id="PIRSF000398">
    <property type="entry name" value="M_m6A_EcoRV"/>
    <property type="match status" value="1"/>
</dbReference>
<sequence length="303" mass="35699">MIQAKPFLKWAGGKRQLLKDLEKNFPTSIKKSKSIDLYIEPFVGGGALFFYLKSNYSINESIINDINPDLILTYKVIKKFPKQLIKKLETVENEYLKLDQNQRKVYYYEKLRSEYNKTKIDIAHFEKELWIKKATLLIALNKTCFNGLFRQNNKGYFNVPIGKYKNPKILDKENLLNVSQALQDTTILCTNYNKIKIPENKRPFIYFDPPYRPLSTTASFTKYSKGDFDDKDQEELAQHFKDLAEKKYYLLLSNSNPKNTNPEDNFFEELYKDYNIKEISAKRHINSNAKKRGTITELLIKNY</sequence>
<feature type="binding site" evidence="7">
    <location>
        <position position="10"/>
    </location>
    <ligand>
        <name>S-adenosyl-L-methionine</name>
        <dbReference type="ChEBI" id="CHEBI:59789"/>
    </ligand>
</feature>
<dbReference type="PRINTS" id="PR00505">
    <property type="entry name" value="D12N6MTFRASE"/>
</dbReference>
<evidence type="ECO:0000313" key="9">
    <source>
        <dbReference type="EMBL" id="KUK77503.1"/>
    </source>
</evidence>
<dbReference type="PATRIC" id="fig|1641389.3.peg.359"/>
<evidence type="ECO:0000313" key="10">
    <source>
        <dbReference type="Proteomes" id="UP000053904"/>
    </source>
</evidence>
<keyword evidence="5 8" id="KW-0949">S-adenosyl-L-methionine</keyword>
<evidence type="ECO:0000256" key="6">
    <source>
        <dbReference type="ARBA" id="ARBA00047942"/>
    </source>
</evidence>
<feature type="binding site" evidence="7">
    <location>
        <position position="14"/>
    </location>
    <ligand>
        <name>S-adenosyl-L-methionine</name>
        <dbReference type="ChEBI" id="CHEBI:59789"/>
    </ligand>
</feature>
<feature type="binding site" evidence="7">
    <location>
        <position position="65"/>
    </location>
    <ligand>
        <name>S-adenosyl-L-methionine</name>
        <dbReference type="ChEBI" id="CHEBI:59789"/>
    </ligand>
</feature>
<dbReference type="GO" id="GO:0032259">
    <property type="term" value="P:methylation"/>
    <property type="evidence" value="ECO:0007669"/>
    <property type="project" value="UniProtKB-KW"/>
</dbReference>
<dbReference type="EMBL" id="LGGO01000027">
    <property type="protein sequence ID" value="KUK77503.1"/>
    <property type="molecule type" value="Genomic_DNA"/>
</dbReference>
<dbReference type="InterPro" id="IPR002052">
    <property type="entry name" value="DNA_methylase_N6_adenine_CS"/>
</dbReference>
<organism evidence="9 10">
    <name type="scientific">candidate division WS6 bacterium 34_10</name>
    <dbReference type="NCBI Taxonomy" id="1641389"/>
    <lineage>
        <taxon>Bacteria</taxon>
        <taxon>Candidatus Dojkabacteria</taxon>
    </lineage>
</organism>
<evidence type="ECO:0000256" key="7">
    <source>
        <dbReference type="PIRSR" id="PIRSR000398-1"/>
    </source>
</evidence>
<dbReference type="InterPro" id="IPR029063">
    <property type="entry name" value="SAM-dependent_MTases_sf"/>
</dbReference>
<dbReference type="PANTHER" id="PTHR30481">
    <property type="entry name" value="DNA ADENINE METHYLASE"/>
    <property type="match status" value="1"/>
</dbReference>
<dbReference type="InterPro" id="IPR012327">
    <property type="entry name" value="MeTrfase_D12"/>
</dbReference>
<proteinExistence type="inferred from homology"/>
<evidence type="ECO:0000256" key="2">
    <source>
        <dbReference type="ARBA" id="ARBA00011900"/>
    </source>
</evidence>
<dbReference type="AlphaFoldDB" id="A0A101HIX9"/>